<dbReference type="PROSITE" id="PS50802">
    <property type="entry name" value="OTU"/>
    <property type="match status" value="1"/>
</dbReference>
<dbReference type="KEGG" id="hro:HELRODRAFT_68163"/>
<evidence type="ECO:0000256" key="1">
    <source>
        <dbReference type="ARBA" id="ARBA00000707"/>
    </source>
</evidence>
<dbReference type="GO" id="GO:0004843">
    <property type="term" value="F:cysteine-type deubiquitinase activity"/>
    <property type="evidence" value="ECO:0000318"/>
    <property type="project" value="GO_Central"/>
</dbReference>
<dbReference type="RefSeq" id="XP_009025194.1">
    <property type="nucleotide sequence ID" value="XM_009026946.1"/>
</dbReference>
<dbReference type="Proteomes" id="UP000015101">
    <property type="component" value="Unassembled WGS sequence"/>
</dbReference>
<dbReference type="InterPro" id="IPR038765">
    <property type="entry name" value="Papain-like_cys_pep_sf"/>
</dbReference>
<feature type="domain" description="OTU" evidence="10">
    <location>
        <begin position="70"/>
        <end position="193"/>
    </location>
</feature>
<dbReference type="eggNOG" id="KOG2605">
    <property type="taxonomic scope" value="Eukaryota"/>
</dbReference>
<organism evidence="12 13">
    <name type="scientific">Helobdella robusta</name>
    <name type="common">Californian leech</name>
    <dbReference type="NCBI Taxonomy" id="6412"/>
    <lineage>
        <taxon>Eukaryota</taxon>
        <taxon>Metazoa</taxon>
        <taxon>Spiralia</taxon>
        <taxon>Lophotrochozoa</taxon>
        <taxon>Annelida</taxon>
        <taxon>Clitellata</taxon>
        <taxon>Hirudinea</taxon>
        <taxon>Rhynchobdellida</taxon>
        <taxon>Glossiphoniidae</taxon>
        <taxon>Helobdella</taxon>
    </lineage>
</organism>
<keyword evidence="5" id="KW-0833">Ubl conjugation pathway</keyword>
<dbReference type="SUPFAM" id="SSF54001">
    <property type="entry name" value="Cysteine proteinases"/>
    <property type="match status" value="1"/>
</dbReference>
<evidence type="ECO:0000256" key="4">
    <source>
        <dbReference type="ARBA" id="ARBA00022670"/>
    </source>
</evidence>
<dbReference type="Pfam" id="PF02338">
    <property type="entry name" value="OTU"/>
    <property type="match status" value="1"/>
</dbReference>
<feature type="compositionally biased region" description="Polar residues" evidence="9">
    <location>
        <begin position="342"/>
        <end position="368"/>
    </location>
</feature>
<evidence type="ECO:0000313" key="11">
    <source>
        <dbReference type="EMBL" id="ESN96632.1"/>
    </source>
</evidence>
<dbReference type="STRING" id="6412.T1FZB1"/>
<dbReference type="GO" id="GO:0090090">
    <property type="term" value="P:negative regulation of canonical Wnt signaling pathway"/>
    <property type="evidence" value="ECO:0000318"/>
    <property type="project" value="GO_Central"/>
</dbReference>
<keyword evidence="4" id="KW-0645">Protease</keyword>
<evidence type="ECO:0000256" key="8">
    <source>
        <dbReference type="ARBA" id="ARBA00033460"/>
    </source>
</evidence>
<sequence length="468" mass="53307">MSSGLRISQPQQNPSIASTSKQQQQQQQQDSGDEDKGGFNSEDECQGPSSSNQIEKEKEFEMMLKEKRGYIIKRMGEDGACLFRAVADQVYGDQEMHSIVRQNCVDYMAKNGDFFKQFVTEDFTSYLNRKRLDSCHGNNIEMQALCELYNRPIEVYQMSLEPINTFHATYETDNEPIRLSYHNNVHYNSVVDPYKATIGVGLGLPGFQPGLADKNLVRDAVRQSEDCHIEQTMLEDKLRETDWELTQETIEEQVARESYLQYIKDQNLFASAKASPRATCSSTNDPTNLQQPQKHQQQHLHMWWENNSAASNSPTSILDTPKRFLKKSSEHGDSPKREDSQSPKSPLYQCSSSSTQQNAAATKNSGNSHNDDGVGAVGGVFDETASLMNELPPQLFGLSEWDEEDTMLARVIAESQQQYLNDLKMAAEASGHLIRHHHLHPSYRLHPHQHRRHHLHFHHHPLIKVKVL</sequence>
<keyword evidence="6" id="KW-0378">Hydrolase</keyword>
<feature type="compositionally biased region" description="Low complexity" evidence="9">
    <location>
        <begin position="289"/>
        <end position="299"/>
    </location>
</feature>
<proteinExistence type="inferred from homology"/>
<dbReference type="GO" id="GO:0050776">
    <property type="term" value="P:regulation of immune response"/>
    <property type="evidence" value="ECO:0000318"/>
    <property type="project" value="GO_Central"/>
</dbReference>
<evidence type="ECO:0000256" key="9">
    <source>
        <dbReference type="SAM" id="MobiDB-lite"/>
    </source>
</evidence>
<evidence type="ECO:0000259" key="10">
    <source>
        <dbReference type="PROSITE" id="PS50802"/>
    </source>
</evidence>
<comment type="similarity">
    <text evidence="2">Belongs to the peptidase C85 family.</text>
</comment>
<dbReference type="EnsemblMetazoa" id="HelroT68163">
    <property type="protein sequence ID" value="HelroP68163"/>
    <property type="gene ID" value="HelroG68163"/>
</dbReference>
<dbReference type="InParanoid" id="T1FZB1"/>
<dbReference type="GO" id="GO:0051241">
    <property type="term" value="P:negative regulation of multicellular organismal process"/>
    <property type="evidence" value="ECO:0007669"/>
    <property type="project" value="UniProtKB-ARBA"/>
</dbReference>
<dbReference type="GO" id="GO:0001817">
    <property type="term" value="P:regulation of cytokine production"/>
    <property type="evidence" value="ECO:0007669"/>
    <property type="project" value="UniProtKB-ARBA"/>
</dbReference>
<dbReference type="EMBL" id="AMQM01001440">
    <property type="status" value="NOT_ANNOTATED_CDS"/>
    <property type="molecule type" value="Genomic_DNA"/>
</dbReference>
<dbReference type="GO" id="GO:1904263">
    <property type="term" value="P:positive regulation of TORC1 signaling"/>
    <property type="evidence" value="ECO:0000318"/>
    <property type="project" value="GO_Central"/>
</dbReference>
<dbReference type="EC" id="3.4.19.12" evidence="3"/>
<evidence type="ECO:0000256" key="2">
    <source>
        <dbReference type="ARBA" id="ARBA00010407"/>
    </source>
</evidence>
<keyword evidence="13" id="KW-1185">Reference proteome</keyword>
<dbReference type="GO" id="GO:0006508">
    <property type="term" value="P:proteolysis"/>
    <property type="evidence" value="ECO:0007669"/>
    <property type="project" value="UniProtKB-KW"/>
</dbReference>
<dbReference type="InterPro" id="IPR003323">
    <property type="entry name" value="OTU_dom"/>
</dbReference>
<dbReference type="GeneID" id="20214159"/>
<evidence type="ECO:0000256" key="3">
    <source>
        <dbReference type="ARBA" id="ARBA00012759"/>
    </source>
</evidence>
<feature type="region of interest" description="Disordered" evidence="9">
    <location>
        <begin position="1"/>
        <end position="56"/>
    </location>
</feature>
<feature type="compositionally biased region" description="Polar residues" evidence="9">
    <location>
        <begin position="278"/>
        <end position="288"/>
    </location>
</feature>
<protein>
    <recommendedName>
        <fullName evidence="3">ubiquitinyl hydrolase 1</fullName>
        <ecNumber evidence="3">3.4.19.12</ecNumber>
    </recommendedName>
    <alternativeName>
        <fullName evidence="8">Deubiquitinating enzyme A</fullName>
    </alternativeName>
</protein>
<evidence type="ECO:0000313" key="13">
    <source>
        <dbReference type="Proteomes" id="UP000015101"/>
    </source>
</evidence>
<dbReference type="EMBL" id="KB097495">
    <property type="protein sequence ID" value="ESN96632.1"/>
    <property type="molecule type" value="Genomic_DNA"/>
</dbReference>
<dbReference type="PANTHER" id="PTHR12419">
    <property type="entry name" value="OTU DOMAIN CONTAINING PROTEIN"/>
    <property type="match status" value="1"/>
</dbReference>
<accession>T1FZB1</accession>
<dbReference type="CDD" id="cd22752">
    <property type="entry name" value="OTU_OTUD5-like"/>
    <property type="match status" value="1"/>
</dbReference>
<dbReference type="GO" id="GO:0061578">
    <property type="term" value="F:K63-linked deubiquitinase activity"/>
    <property type="evidence" value="ECO:0000318"/>
    <property type="project" value="GO_Central"/>
</dbReference>
<dbReference type="GO" id="GO:0030154">
    <property type="term" value="P:cell differentiation"/>
    <property type="evidence" value="ECO:0007669"/>
    <property type="project" value="UniProtKB-ARBA"/>
</dbReference>
<keyword evidence="7" id="KW-0788">Thiol protease</keyword>
<dbReference type="InterPro" id="IPR050704">
    <property type="entry name" value="Peptidase_C85-like"/>
</dbReference>
<evidence type="ECO:0000256" key="5">
    <source>
        <dbReference type="ARBA" id="ARBA00022786"/>
    </source>
</evidence>
<dbReference type="GO" id="GO:0010629">
    <property type="term" value="P:negative regulation of gene expression"/>
    <property type="evidence" value="ECO:0007669"/>
    <property type="project" value="UniProtKB-ARBA"/>
</dbReference>
<comment type="catalytic activity">
    <reaction evidence="1">
        <text>Thiol-dependent hydrolysis of ester, thioester, amide, peptide and isopeptide bonds formed by the C-terminal Gly of ubiquitin (a 76-residue protein attached to proteins as an intracellular targeting signal).</text>
        <dbReference type="EC" id="3.4.19.12"/>
    </reaction>
</comment>
<dbReference type="CTD" id="20214159"/>
<dbReference type="Gene3D" id="3.90.70.80">
    <property type="match status" value="1"/>
</dbReference>
<evidence type="ECO:0000256" key="6">
    <source>
        <dbReference type="ARBA" id="ARBA00022801"/>
    </source>
</evidence>
<feature type="compositionally biased region" description="Polar residues" evidence="9">
    <location>
        <begin position="1"/>
        <end position="21"/>
    </location>
</feature>
<feature type="region of interest" description="Disordered" evidence="9">
    <location>
        <begin position="326"/>
        <end position="377"/>
    </location>
</feature>
<dbReference type="PANTHER" id="PTHR12419:SF4">
    <property type="entry name" value="OTU DOMAIN-CONTAINING PROTEIN 5"/>
    <property type="match status" value="1"/>
</dbReference>
<dbReference type="OrthoDB" id="409956at2759"/>
<dbReference type="HOGENOM" id="CLU_021938_3_0_1"/>
<feature type="compositionally biased region" description="Basic and acidic residues" evidence="9">
    <location>
        <begin position="327"/>
        <end position="341"/>
    </location>
</feature>
<reference evidence="12" key="3">
    <citation type="submission" date="2015-06" db="UniProtKB">
        <authorList>
            <consortium name="EnsemblMetazoa"/>
        </authorList>
    </citation>
    <scope>IDENTIFICATION</scope>
</reference>
<feature type="region of interest" description="Disordered" evidence="9">
    <location>
        <begin position="273"/>
        <end position="299"/>
    </location>
</feature>
<reference evidence="11 13" key="2">
    <citation type="journal article" date="2013" name="Nature">
        <title>Insights into bilaterian evolution from three spiralian genomes.</title>
        <authorList>
            <person name="Simakov O."/>
            <person name="Marletaz F."/>
            <person name="Cho S.J."/>
            <person name="Edsinger-Gonzales E."/>
            <person name="Havlak P."/>
            <person name="Hellsten U."/>
            <person name="Kuo D.H."/>
            <person name="Larsson T."/>
            <person name="Lv J."/>
            <person name="Arendt D."/>
            <person name="Savage R."/>
            <person name="Osoegawa K."/>
            <person name="de Jong P."/>
            <person name="Grimwood J."/>
            <person name="Chapman J.A."/>
            <person name="Shapiro H."/>
            <person name="Aerts A."/>
            <person name="Otillar R.P."/>
            <person name="Terry A.Y."/>
            <person name="Boore J.L."/>
            <person name="Grigoriev I.V."/>
            <person name="Lindberg D.R."/>
            <person name="Seaver E.C."/>
            <person name="Weisblat D.A."/>
            <person name="Putnam N.H."/>
            <person name="Rokhsar D.S."/>
        </authorList>
    </citation>
    <scope>NUCLEOTIDE SEQUENCE</scope>
</reference>
<evidence type="ECO:0000313" key="12">
    <source>
        <dbReference type="EnsemblMetazoa" id="HelroP68163"/>
    </source>
</evidence>
<dbReference type="FunFam" id="3.90.70.80:FF:000002">
    <property type="entry name" value="OTU domain-containing protein 5 isoform X2"/>
    <property type="match status" value="1"/>
</dbReference>
<dbReference type="OMA" id="MEKNGDY"/>
<evidence type="ECO:0000256" key="7">
    <source>
        <dbReference type="ARBA" id="ARBA00022807"/>
    </source>
</evidence>
<dbReference type="GO" id="GO:1904515">
    <property type="term" value="P:positive regulation of TORC2 signaling"/>
    <property type="evidence" value="ECO:0000318"/>
    <property type="project" value="GO_Central"/>
</dbReference>
<reference evidence="13" key="1">
    <citation type="submission" date="2012-12" db="EMBL/GenBank/DDBJ databases">
        <authorList>
            <person name="Hellsten U."/>
            <person name="Grimwood J."/>
            <person name="Chapman J.A."/>
            <person name="Shapiro H."/>
            <person name="Aerts A."/>
            <person name="Otillar R.P."/>
            <person name="Terry A.Y."/>
            <person name="Boore J.L."/>
            <person name="Simakov O."/>
            <person name="Marletaz F."/>
            <person name="Cho S.-J."/>
            <person name="Edsinger-Gonzales E."/>
            <person name="Havlak P."/>
            <person name="Kuo D.-H."/>
            <person name="Larsson T."/>
            <person name="Lv J."/>
            <person name="Arendt D."/>
            <person name="Savage R."/>
            <person name="Osoegawa K."/>
            <person name="de Jong P."/>
            <person name="Lindberg D.R."/>
            <person name="Seaver E.C."/>
            <person name="Weisblat D.A."/>
            <person name="Putnam N.H."/>
            <person name="Grigoriev I.V."/>
            <person name="Rokhsar D.S."/>
        </authorList>
    </citation>
    <scope>NUCLEOTIDE SEQUENCE</scope>
</reference>
<gene>
    <name evidence="12" type="primary">20214159</name>
    <name evidence="11" type="ORF">HELRODRAFT_68163</name>
</gene>
<dbReference type="AlphaFoldDB" id="T1FZB1"/>
<name>T1FZB1_HELRO</name>